<protein>
    <recommendedName>
        <fullName evidence="3">F-box domain-containing protein</fullName>
    </recommendedName>
</protein>
<proteinExistence type="predicted"/>
<sequence length="101" mass="11857">MQHQQTFDDCPEEFMEIIIVEFDSTQDLLHLAFTCKAFDPVPEQLWRHLPEHPRLLLRYRAFEILWRRVVLRLPYCLLNATKSQSSGLDLLPSDSVMIATA</sequence>
<dbReference type="EMBL" id="KN837106">
    <property type="protein sequence ID" value="KIJ46636.1"/>
    <property type="molecule type" value="Genomic_DNA"/>
</dbReference>
<reference evidence="1 2" key="1">
    <citation type="submission" date="2014-06" db="EMBL/GenBank/DDBJ databases">
        <title>Evolutionary Origins and Diversification of the Mycorrhizal Mutualists.</title>
        <authorList>
            <consortium name="DOE Joint Genome Institute"/>
            <consortium name="Mycorrhizal Genomics Consortium"/>
            <person name="Kohler A."/>
            <person name="Kuo A."/>
            <person name="Nagy L.G."/>
            <person name="Floudas D."/>
            <person name="Copeland A."/>
            <person name="Barry K.W."/>
            <person name="Cichocki N."/>
            <person name="Veneault-Fourrey C."/>
            <person name="LaButti K."/>
            <person name="Lindquist E.A."/>
            <person name="Lipzen A."/>
            <person name="Lundell T."/>
            <person name="Morin E."/>
            <person name="Murat C."/>
            <person name="Riley R."/>
            <person name="Ohm R."/>
            <person name="Sun H."/>
            <person name="Tunlid A."/>
            <person name="Henrissat B."/>
            <person name="Grigoriev I.V."/>
            <person name="Hibbett D.S."/>
            <person name="Martin F."/>
        </authorList>
    </citation>
    <scope>NUCLEOTIDE SEQUENCE [LARGE SCALE GENOMIC DNA]</scope>
    <source>
        <strain evidence="1 2">SS14</strain>
    </source>
</reference>
<accession>A0A0C9VHD8</accession>
<keyword evidence="2" id="KW-1185">Reference proteome</keyword>
<dbReference type="HOGENOM" id="CLU_2293494_0_0_1"/>
<evidence type="ECO:0000313" key="2">
    <source>
        <dbReference type="Proteomes" id="UP000054279"/>
    </source>
</evidence>
<name>A0A0C9VHD8_SPHS4</name>
<evidence type="ECO:0000313" key="1">
    <source>
        <dbReference type="EMBL" id="KIJ46636.1"/>
    </source>
</evidence>
<evidence type="ECO:0008006" key="3">
    <source>
        <dbReference type="Google" id="ProtNLM"/>
    </source>
</evidence>
<dbReference type="AlphaFoldDB" id="A0A0C9VHD8"/>
<gene>
    <name evidence="1" type="ORF">M422DRAFT_249792</name>
</gene>
<dbReference type="Proteomes" id="UP000054279">
    <property type="component" value="Unassembled WGS sequence"/>
</dbReference>
<organism evidence="1 2">
    <name type="scientific">Sphaerobolus stellatus (strain SS14)</name>
    <dbReference type="NCBI Taxonomy" id="990650"/>
    <lineage>
        <taxon>Eukaryota</taxon>
        <taxon>Fungi</taxon>
        <taxon>Dikarya</taxon>
        <taxon>Basidiomycota</taxon>
        <taxon>Agaricomycotina</taxon>
        <taxon>Agaricomycetes</taxon>
        <taxon>Phallomycetidae</taxon>
        <taxon>Geastrales</taxon>
        <taxon>Sphaerobolaceae</taxon>
        <taxon>Sphaerobolus</taxon>
    </lineage>
</organism>